<name>A0A226EAU3_FOLCA</name>
<sequence length="342" mass="39290">MEEALSNPLILEKILIHLPSKKVRLVCRQWNDAVLSNGQLELRIRSKFPQFGLFYTEMNPKLTKCISLSTETRNYFADSEDFKNLNLIMNKCGEYVQELSKISLKTKMLFDLCKILQNRRNFPNLRHLQVNVFDSVVTGQGVAEPCVPLPQRKRLTSLNLQTIGQGTTYQNNFQSLINSAVDLERLSLTGNWLPSLDNKWNLTFFKFTGGGNWDMTKISQILNRVANSLTYLHLGNIPPWNHGTHESIFLTLPVMPNLQKLVILDLPAFRLHFDDFSRQRLKQLRSLELGNLVEESLQAMACRDAISDIINPRVTMLNVRGRVSSKLKTHFKNQFPNVQCSK</sequence>
<keyword evidence="2" id="KW-1185">Reference proteome</keyword>
<dbReference type="AlphaFoldDB" id="A0A226EAU3"/>
<dbReference type="SUPFAM" id="SSF52047">
    <property type="entry name" value="RNI-like"/>
    <property type="match status" value="1"/>
</dbReference>
<organism evidence="1 2">
    <name type="scientific">Folsomia candida</name>
    <name type="common">Springtail</name>
    <dbReference type="NCBI Taxonomy" id="158441"/>
    <lineage>
        <taxon>Eukaryota</taxon>
        <taxon>Metazoa</taxon>
        <taxon>Ecdysozoa</taxon>
        <taxon>Arthropoda</taxon>
        <taxon>Hexapoda</taxon>
        <taxon>Collembola</taxon>
        <taxon>Entomobryomorpha</taxon>
        <taxon>Isotomoidea</taxon>
        <taxon>Isotomidae</taxon>
        <taxon>Proisotominae</taxon>
        <taxon>Folsomia</taxon>
    </lineage>
</organism>
<evidence type="ECO:0008006" key="3">
    <source>
        <dbReference type="Google" id="ProtNLM"/>
    </source>
</evidence>
<gene>
    <name evidence="1" type="ORF">Fcan01_10920</name>
</gene>
<dbReference type="EMBL" id="LNIX01000005">
    <property type="protein sequence ID" value="OXA53766.1"/>
    <property type="molecule type" value="Genomic_DNA"/>
</dbReference>
<evidence type="ECO:0000313" key="1">
    <source>
        <dbReference type="EMBL" id="OXA53766.1"/>
    </source>
</evidence>
<accession>A0A226EAU3</accession>
<dbReference type="Proteomes" id="UP000198287">
    <property type="component" value="Unassembled WGS sequence"/>
</dbReference>
<comment type="caution">
    <text evidence="1">The sequence shown here is derived from an EMBL/GenBank/DDBJ whole genome shotgun (WGS) entry which is preliminary data.</text>
</comment>
<evidence type="ECO:0000313" key="2">
    <source>
        <dbReference type="Proteomes" id="UP000198287"/>
    </source>
</evidence>
<dbReference type="Gene3D" id="3.80.10.10">
    <property type="entry name" value="Ribonuclease Inhibitor"/>
    <property type="match status" value="1"/>
</dbReference>
<proteinExistence type="predicted"/>
<dbReference type="InterPro" id="IPR032675">
    <property type="entry name" value="LRR_dom_sf"/>
</dbReference>
<protein>
    <recommendedName>
        <fullName evidence="3">F-box domain-containing protein</fullName>
    </recommendedName>
</protein>
<reference evidence="1 2" key="1">
    <citation type="submission" date="2015-12" db="EMBL/GenBank/DDBJ databases">
        <title>The genome of Folsomia candida.</title>
        <authorList>
            <person name="Faddeeva A."/>
            <person name="Derks M.F."/>
            <person name="Anvar Y."/>
            <person name="Smit S."/>
            <person name="Van Straalen N."/>
            <person name="Roelofs D."/>
        </authorList>
    </citation>
    <scope>NUCLEOTIDE SEQUENCE [LARGE SCALE GENOMIC DNA]</scope>
    <source>
        <strain evidence="1 2">VU population</strain>
        <tissue evidence="1">Whole body</tissue>
    </source>
</reference>